<dbReference type="PANTHER" id="PTHR11364">
    <property type="entry name" value="THIOSULFATE SULFERTANSFERASE"/>
    <property type="match status" value="1"/>
</dbReference>
<dbReference type="PROSITE" id="PS50206">
    <property type="entry name" value="RHODANESE_3"/>
    <property type="match status" value="2"/>
</dbReference>
<feature type="chain" id="PRO_5005893405" evidence="3">
    <location>
        <begin position="35"/>
        <end position="308"/>
    </location>
</feature>
<dbReference type="GO" id="GO:0004792">
    <property type="term" value="F:thiosulfate-cyanide sulfurtransferase activity"/>
    <property type="evidence" value="ECO:0007669"/>
    <property type="project" value="TreeGrafter"/>
</dbReference>
<dbReference type="AlphaFoldDB" id="A0A0N5AMU4"/>
<accession>A0A0N5AMU4</accession>
<keyword evidence="3" id="KW-0732">Signal</keyword>
<dbReference type="GO" id="GO:0005739">
    <property type="term" value="C:mitochondrion"/>
    <property type="evidence" value="ECO:0007669"/>
    <property type="project" value="TreeGrafter"/>
</dbReference>
<keyword evidence="2" id="KW-0677">Repeat</keyword>
<evidence type="ECO:0000256" key="2">
    <source>
        <dbReference type="ARBA" id="ARBA00022737"/>
    </source>
</evidence>
<dbReference type="InterPro" id="IPR036873">
    <property type="entry name" value="Rhodanese-like_dom_sf"/>
</dbReference>
<dbReference type="SMART" id="SM00450">
    <property type="entry name" value="RHOD"/>
    <property type="match status" value="2"/>
</dbReference>
<feature type="signal peptide" evidence="3">
    <location>
        <begin position="1"/>
        <end position="34"/>
    </location>
</feature>
<evidence type="ECO:0000313" key="5">
    <source>
        <dbReference type="Proteomes" id="UP000046393"/>
    </source>
</evidence>
<dbReference type="CDD" id="cd01448">
    <property type="entry name" value="TST_Repeat_1"/>
    <property type="match status" value="1"/>
</dbReference>
<reference evidence="6" key="1">
    <citation type="submission" date="2017-02" db="UniProtKB">
        <authorList>
            <consortium name="WormBaseParasite"/>
        </authorList>
    </citation>
    <scope>IDENTIFICATION</scope>
</reference>
<evidence type="ECO:0000313" key="6">
    <source>
        <dbReference type="WBParaSite" id="SMUV_0000591301-mRNA-1"/>
    </source>
</evidence>
<feature type="domain" description="Rhodanese" evidence="4">
    <location>
        <begin position="193"/>
        <end position="303"/>
    </location>
</feature>
<proteinExistence type="predicted"/>
<dbReference type="InterPro" id="IPR001763">
    <property type="entry name" value="Rhodanese-like_dom"/>
</dbReference>
<dbReference type="InterPro" id="IPR045078">
    <property type="entry name" value="TST/MPST-like"/>
</dbReference>
<protein>
    <submittedName>
        <fullName evidence="6">Sulfurtransferase</fullName>
    </submittedName>
</protein>
<keyword evidence="5" id="KW-1185">Reference proteome</keyword>
<keyword evidence="1" id="KW-0808">Transferase</keyword>
<dbReference type="WBParaSite" id="SMUV_0000591301-mRNA-1">
    <property type="protein sequence ID" value="SMUV_0000591301-mRNA-1"/>
    <property type="gene ID" value="SMUV_0000591301"/>
</dbReference>
<dbReference type="STRING" id="451379.A0A0N5AMU4"/>
<evidence type="ECO:0000256" key="1">
    <source>
        <dbReference type="ARBA" id="ARBA00022679"/>
    </source>
</evidence>
<organism evidence="5 6">
    <name type="scientific">Syphacia muris</name>
    <dbReference type="NCBI Taxonomy" id="451379"/>
    <lineage>
        <taxon>Eukaryota</taxon>
        <taxon>Metazoa</taxon>
        <taxon>Ecdysozoa</taxon>
        <taxon>Nematoda</taxon>
        <taxon>Chromadorea</taxon>
        <taxon>Rhabditida</taxon>
        <taxon>Spirurina</taxon>
        <taxon>Oxyuridomorpha</taxon>
        <taxon>Oxyuroidea</taxon>
        <taxon>Oxyuridae</taxon>
        <taxon>Syphacia</taxon>
    </lineage>
</organism>
<dbReference type="Pfam" id="PF00581">
    <property type="entry name" value="Rhodanese"/>
    <property type="match status" value="2"/>
</dbReference>
<evidence type="ECO:0000259" key="4">
    <source>
        <dbReference type="PROSITE" id="PS50206"/>
    </source>
</evidence>
<name>A0A0N5AMU4_9BILA</name>
<dbReference type="SUPFAM" id="SSF52821">
    <property type="entry name" value="Rhodanese/Cell cycle control phosphatase"/>
    <property type="match status" value="2"/>
</dbReference>
<dbReference type="Gene3D" id="3.40.250.10">
    <property type="entry name" value="Rhodanese-like domain"/>
    <property type="match status" value="2"/>
</dbReference>
<feature type="domain" description="Rhodanese" evidence="4">
    <location>
        <begin position="62"/>
        <end position="156"/>
    </location>
</feature>
<evidence type="ECO:0000256" key="3">
    <source>
        <dbReference type="SAM" id="SignalP"/>
    </source>
</evidence>
<dbReference type="PANTHER" id="PTHR11364:SF30">
    <property type="entry name" value="RHODANESE DOMAIN-CONTAINING PROTEIN"/>
    <property type="match status" value="1"/>
</dbReference>
<dbReference type="Proteomes" id="UP000046393">
    <property type="component" value="Unplaced"/>
</dbReference>
<sequence length="308" mass="35460">MIFQRRRANCSIFVLSTLLAIVSLLFEQRRRTDAEVSASYLLTLLITQRKVCLLEAGTDRTESSRAAYLNEHIEFAQLFYYQNISDNGAPIHPLQFQQFMRTLGIDSDCYVIIYDRGEVIWATYGYWMFTLFGHDKVSILSGGFERWKMLQRTSAQYRTVNGVGQFVQRSGNFQAKWNQNVICTFDDVITNSELQTYTLVDAQNAEEYNGTGKGAIFGHIKSAINVPADTVYKWTEQRWLNSTELQKLFSQNGIQRSKAVIVYCSTSVRASMIWFALQKADYSAMIYYGSWPEWLIKAPDYLKITSVI</sequence>